<proteinExistence type="inferred from homology"/>
<dbReference type="GO" id="GO:0045259">
    <property type="term" value="C:proton-transporting ATP synthase complex"/>
    <property type="evidence" value="ECO:0007669"/>
    <property type="project" value="UniProtKB-KW"/>
</dbReference>
<dbReference type="EMBL" id="OR608399">
    <property type="protein sequence ID" value="XBW44913.1"/>
    <property type="molecule type" value="Genomic_DNA"/>
</dbReference>
<evidence type="ECO:0000256" key="6">
    <source>
        <dbReference type="ARBA" id="ARBA00022692"/>
    </source>
</evidence>
<dbReference type="GO" id="GO:0015986">
    <property type="term" value="P:proton motive force-driven ATP synthesis"/>
    <property type="evidence" value="ECO:0007669"/>
    <property type="project" value="InterPro"/>
</dbReference>
<evidence type="ECO:0000256" key="9">
    <source>
        <dbReference type="ARBA" id="ARBA00023065"/>
    </source>
</evidence>
<evidence type="ECO:0000256" key="8">
    <source>
        <dbReference type="ARBA" id="ARBA00022989"/>
    </source>
</evidence>
<evidence type="ECO:0000256" key="4">
    <source>
        <dbReference type="ARBA" id="ARBA00022448"/>
    </source>
</evidence>
<feature type="transmembrane region" description="Helical" evidence="13">
    <location>
        <begin position="6"/>
        <end position="30"/>
    </location>
</feature>
<organism evidence="14">
    <name type="scientific">Stenopsocus wangi</name>
    <dbReference type="NCBI Taxonomy" id="3074950"/>
    <lineage>
        <taxon>Eukaryota</taxon>
        <taxon>Metazoa</taxon>
        <taxon>Ecdysozoa</taxon>
        <taxon>Arthropoda</taxon>
        <taxon>Hexapoda</taxon>
        <taxon>Insecta</taxon>
        <taxon>Pterygota</taxon>
        <taxon>Neoptera</taxon>
        <taxon>Paraneoptera</taxon>
        <taxon>Psocodea</taxon>
        <taxon>Psocomorpha</taxon>
        <taxon>Caeciliusetae</taxon>
        <taxon>Stenopsocidae</taxon>
        <taxon>Stenopsocus</taxon>
    </lineage>
</organism>
<comment type="subunit">
    <text evidence="3">F-type ATPases have 2 components, CF(1) - the catalytic core - and CF(0) - the membrane proton channel.</text>
</comment>
<keyword evidence="6 12" id="KW-0812">Transmembrane</keyword>
<dbReference type="InterPro" id="IPR001421">
    <property type="entry name" value="ATP8_metazoa"/>
</dbReference>
<dbReference type="Pfam" id="PF00895">
    <property type="entry name" value="ATP-synt_8"/>
    <property type="match status" value="1"/>
</dbReference>
<evidence type="ECO:0000256" key="12">
    <source>
        <dbReference type="RuleBase" id="RU003661"/>
    </source>
</evidence>
<keyword evidence="9 12" id="KW-0406">Ion transport</keyword>
<protein>
    <recommendedName>
        <fullName evidence="12">ATP synthase complex subunit 8</fullName>
    </recommendedName>
</protein>
<comment type="similarity">
    <text evidence="2 12">Belongs to the ATPase protein 8 family.</text>
</comment>
<name>A0AAU7VAN0_9NEOP</name>
<gene>
    <name evidence="14" type="primary">atp8</name>
</gene>
<reference evidence="14" key="1">
    <citation type="journal article" date="2024" name="Arthropod Syst Phylogeny">
        <title>Systematic revision and molecular phylogenetics refine the generic classification of the bark louse family Stenopsocidae (Insecta: Psocodea: Psocomorpha).</title>
        <authorList>
            <person name="Liang F."/>
            <person name="Liu X."/>
        </authorList>
    </citation>
    <scope>NUCLEOTIDE SEQUENCE</scope>
</reference>
<evidence type="ECO:0000256" key="13">
    <source>
        <dbReference type="SAM" id="Phobius"/>
    </source>
</evidence>
<evidence type="ECO:0000313" key="14">
    <source>
        <dbReference type="EMBL" id="XBW44913.1"/>
    </source>
</evidence>
<keyword evidence="11 13" id="KW-0472">Membrane</keyword>
<sequence>MPQMNPIWWVTLSLMFLVVLLLTNSINYFYKNTQVPHPQINLTSKKYFNWKW</sequence>
<evidence type="ECO:0000256" key="11">
    <source>
        <dbReference type="ARBA" id="ARBA00023136"/>
    </source>
</evidence>
<evidence type="ECO:0000256" key="2">
    <source>
        <dbReference type="ARBA" id="ARBA00008892"/>
    </source>
</evidence>
<evidence type="ECO:0000256" key="5">
    <source>
        <dbReference type="ARBA" id="ARBA00022547"/>
    </source>
</evidence>
<keyword evidence="4 12" id="KW-0813">Transport</keyword>
<dbReference type="GO" id="GO:0015078">
    <property type="term" value="F:proton transmembrane transporter activity"/>
    <property type="evidence" value="ECO:0007669"/>
    <property type="project" value="InterPro"/>
</dbReference>
<comment type="subcellular location">
    <subcellularLocation>
        <location evidence="1 12">Mitochondrion membrane</location>
        <topology evidence="1 12">Single-pass membrane protein</topology>
    </subcellularLocation>
</comment>
<keyword evidence="7 12" id="KW-0375">Hydrogen ion transport</keyword>
<evidence type="ECO:0000256" key="10">
    <source>
        <dbReference type="ARBA" id="ARBA00023128"/>
    </source>
</evidence>
<geneLocation type="mitochondrion" evidence="14"/>
<evidence type="ECO:0000256" key="3">
    <source>
        <dbReference type="ARBA" id="ARBA00011291"/>
    </source>
</evidence>
<evidence type="ECO:0000256" key="7">
    <source>
        <dbReference type="ARBA" id="ARBA00022781"/>
    </source>
</evidence>
<keyword evidence="5 12" id="KW-0138">CF(0)</keyword>
<dbReference type="GO" id="GO:0031966">
    <property type="term" value="C:mitochondrial membrane"/>
    <property type="evidence" value="ECO:0007669"/>
    <property type="project" value="UniProtKB-SubCell"/>
</dbReference>
<keyword evidence="8 13" id="KW-1133">Transmembrane helix</keyword>
<keyword evidence="10 12" id="KW-0496">Mitochondrion</keyword>
<accession>A0AAU7VAN0</accession>
<dbReference type="AlphaFoldDB" id="A0AAU7VAN0"/>
<evidence type="ECO:0000256" key="1">
    <source>
        <dbReference type="ARBA" id="ARBA00004304"/>
    </source>
</evidence>